<feature type="domain" description="Amidohydrolase 3" evidence="1">
    <location>
        <begin position="43"/>
        <end position="508"/>
    </location>
</feature>
<dbReference type="PANTHER" id="PTHR11647">
    <property type="entry name" value="HYDRANTOINASE/DIHYDROPYRIMIDINASE FAMILY MEMBER"/>
    <property type="match status" value="1"/>
</dbReference>
<dbReference type="NCBIfam" id="TIGR03121">
    <property type="entry name" value="one_C_dehyd_A"/>
    <property type="match status" value="1"/>
</dbReference>
<dbReference type="OrthoDB" id="8791at2157"/>
<dbReference type="Proteomes" id="UP000245657">
    <property type="component" value="Unassembled WGS sequence"/>
</dbReference>
<dbReference type="EMBL" id="QGMY01000008">
    <property type="protein sequence ID" value="PWR71363.1"/>
    <property type="molecule type" value="Genomic_DNA"/>
</dbReference>
<dbReference type="Pfam" id="PF07969">
    <property type="entry name" value="Amidohydro_3"/>
    <property type="match status" value="1"/>
</dbReference>
<dbReference type="InterPro" id="IPR050378">
    <property type="entry name" value="Metallo-dep_Hydrolases_sf"/>
</dbReference>
<dbReference type="RefSeq" id="WP_109968981.1">
    <property type="nucleotide sequence ID" value="NZ_CP176093.1"/>
</dbReference>
<dbReference type="PANTHER" id="PTHR11647:SF1">
    <property type="entry name" value="COLLAPSIN RESPONSE MEDIATOR PROTEIN"/>
    <property type="match status" value="1"/>
</dbReference>
<reference evidence="2 3" key="1">
    <citation type="submission" date="2018-05" db="EMBL/GenBank/DDBJ databases">
        <title>Draft genome of Methanospirillum lacunae Ki8-1.</title>
        <authorList>
            <person name="Dueholm M.S."/>
            <person name="Nielsen P.H."/>
            <person name="Bakmann L.F."/>
            <person name="Otzen D.E."/>
        </authorList>
    </citation>
    <scope>NUCLEOTIDE SEQUENCE [LARGE SCALE GENOMIC DNA]</scope>
    <source>
        <strain evidence="2 3">Ki8-1</strain>
    </source>
</reference>
<dbReference type="Gene3D" id="2.30.40.10">
    <property type="entry name" value="Urease, subunit C, domain 1"/>
    <property type="match status" value="1"/>
</dbReference>
<evidence type="ECO:0000313" key="3">
    <source>
        <dbReference type="Proteomes" id="UP000245657"/>
    </source>
</evidence>
<dbReference type="InterPro" id="IPR011059">
    <property type="entry name" value="Metal-dep_hydrolase_composite"/>
</dbReference>
<organism evidence="2 3">
    <name type="scientific">Methanospirillum lacunae</name>
    <dbReference type="NCBI Taxonomy" id="668570"/>
    <lineage>
        <taxon>Archaea</taxon>
        <taxon>Methanobacteriati</taxon>
        <taxon>Methanobacteriota</taxon>
        <taxon>Stenosarchaea group</taxon>
        <taxon>Methanomicrobia</taxon>
        <taxon>Methanomicrobiales</taxon>
        <taxon>Methanospirillaceae</taxon>
        <taxon>Methanospirillum</taxon>
    </lineage>
</organism>
<dbReference type="InterPro" id="IPR012027">
    <property type="entry name" value="Formylmethanofuran_DH_asu"/>
</dbReference>
<dbReference type="SUPFAM" id="SSF51338">
    <property type="entry name" value="Composite domain of metallo-dependent hydrolases"/>
    <property type="match status" value="2"/>
</dbReference>
<proteinExistence type="predicted"/>
<dbReference type="GeneID" id="97547012"/>
<protein>
    <submittedName>
        <fullName evidence="2">Formylmethanofuran dehydrogenase subunit A</fullName>
    </submittedName>
</protein>
<dbReference type="SUPFAM" id="SSF51556">
    <property type="entry name" value="Metallo-dependent hydrolases"/>
    <property type="match status" value="1"/>
</dbReference>
<sequence length="571" mass="63542">MSELIIKNGYVFDPISGIKGDKADIAIKDGKIVEKVSSKAKSIDASGKTVMAGGVDIHTHVVGPKVNLGREMRPEDKLFRGDYRGGILKQGKRMEMGYSIPTTWKTGYAYSRLGYTYVNEAAMPPLMAPHVHEEIRDTPILDISAMPVFGNNWFCLEYLKNKEIENNAAYVAWLLKATYGVGIKVVNPGGTEAWAWGENCNTIHDPVPYFDITPAEIVKGLIETNEYLGLPHSIHLHPNNLGNPGNYTDTLDTLKLAEGYKAKNKFGREQVLHNTHLQFHSYKGDSWATFGSAAKEVMDYVNKTENITVDLGCVTLDETTTMTADGPFEHHLMELNHRKWANCDVELETGSGIVPFVYDKDVAVIGIQWAVGLEIGLYAKDLMRTFITTDHPNGGPFSRYPRIIKWLMSRKARDATLDSMKRKDKVIAATDLASMDRELNLYDIAMMTRAGPAKALGMSSMYGSLAPGADGNVSIYNLDAKKIPADPELIEEAFTKTAYTIKEGVVIVQNGEIVAEPKGHTIWTKVTMPENSQVMRDIKEKFTKSYTVNLENYAVFDDHVYRPRALEVEVA</sequence>
<accession>A0A2V2N7V8</accession>
<evidence type="ECO:0000259" key="1">
    <source>
        <dbReference type="Pfam" id="PF07969"/>
    </source>
</evidence>
<gene>
    <name evidence="2" type="ORF">DK846_10885</name>
</gene>
<name>A0A2V2N7V8_9EURY</name>
<dbReference type="AlphaFoldDB" id="A0A2V2N7V8"/>
<comment type="caution">
    <text evidence="2">The sequence shown here is derived from an EMBL/GenBank/DDBJ whole genome shotgun (WGS) entry which is preliminary data.</text>
</comment>
<keyword evidence="3" id="KW-1185">Reference proteome</keyword>
<dbReference type="PIRSF" id="PIRSF006453">
    <property type="entry name" value="FwdA"/>
    <property type="match status" value="1"/>
</dbReference>
<dbReference type="GO" id="GO:0016810">
    <property type="term" value="F:hydrolase activity, acting on carbon-nitrogen (but not peptide) bonds"/>
    <property type="evidence" value="ECO:0007669"/>
    <property type="project" value="InterPro"/>
</dbReference>
<dbReference type="InterPro" id="IPR032466">
    <property type="entry name" value="Metal_Hydrolase"/>
</dbReference>
<evidence type="ECO:0000313" key="2">
    <source>
        <dbReference type="EMBL" id="PWR71363.1"/>
    </source>
</evidence>
<dbReference type="InterPro" id="IPR013108">
    <property type="entry name" value="Amidohydro_3"/>
</dbReference>